<dbReference type="Pfam" id="PF13456">
    <property type="entry name" value="RVT_3"/>
    <property type="match status" value="1"/>
</dbReference>
<dbReference type="GO" id="GO:0004523">
    <property type="term" value="F:RNA-DNA hybrid ribonuclease activity"/>
    <property type="evidence" value="ECO:0007669"/>
    <property type="project" value="InterPro"/>
</dbReference>
<reference evidence="3" key="1">
    <citation type="journal article" date="2023" name="Plant J.">
        <title>Genome sequences and population genomics provide insights into the demographic history, inbreeding, and mutation load of two 'living fossil' tree species of Dipteronia.</title>
        <authorList>
            <person name="Feng Y."/>
            <person name="Comes H.P."/>
            <person name="Chen J."/>
            <person name="Zhu S."/>
            <person name="Lu R."/>
            <person name="Zhang X."/>
            <person name="Li P."/>
            <person name="Qiu J."/>
            <person name="Olsen K.M."/>
            <person name="Qiu Y."/>
        </authorList>
    </citation>
    <scope>NUCLEOTIDE SEQUENCE</scope>
    <source>
        <strain evidence="3">NBL</strain>
    </source>
</reference>
<dbReference type="PANTHER" id="PTHR47723:SF19">
    <property type="entry name" value="POLYNUCLEOTIDYL TRANSFERASE, RIBONUCLEASE H-LIKE SUPERFAMILY PROTEIN"/>
    <property type="match status" value="1"/>
</dbReference>
<gene>
    <name evidence="3" type="ORF">Dsin_002044</name>
</gene>
<comment type="caution">
    <text evidence="3">The sequence shown here is derived from an EMBL/GenBank/DDBJ whole genome shotgun (WGS) entry which is preliminary data.</text>
</comment>
<dbReference type="SUPFAM" id="SSF53098">
    <property type="entry name" value="Ribonuclease H-like"/>
    <property type="match status" value="1"/>
</dbReference>
<protein>
    <recommendedName>
        <fullName evidence="5">RNase H type-1 domain-containing protein</fullName>
    </recommendedName>
</protein>
<dbReference type="Proteomes" id="UP001281410">
    <property type="component" value="Unassembled WGS sequence"/>
</dbReference>
<dbReference type="InterPro" id="IPR044730">
    <property type="entry name" value="RNase_H-like_dom_plant"/>
</dbReference>
<dbReference type="InterPro" id="IPR026960">
    <property type="entry name" value="RVT-Znf"/>
</dbReference>
<dbReference type="AlphaFoldDB" id="A0AAE0B5X4"/>
<evidence type="ECO:0000313" key="4">
    <source>
        <dbReference type="Proteomes" id="UP001281410"/>
    </source>
</evidence>
<proteinExistence type="predicted"/>
<dbReference type="InterPro" id="IPR053151">
    <property type="entry name" value="RNase_H-like"/>
</dbReference>
<evidence type="ECO:0008006" key="5">
    <source>
        <dbReference type="Google" id="ProtNLM"/>
    </source>
</evidence>
<organism evidence="3 4">
    <name type="scientific">Dipteronia sinensis</name>
    <dbReference type="NCBI Taxonomy" id="43782"/>
    <lineage>
        <taxon>Eukaryota</taxon>
        <taxon>Viridiplantae</taxon>
        <taxon>Streptophyta</taxon>
        <taxon>Embryophyta</taxon>
        <taxon>Tracheophyta</taxon>
        <taxon>Spermatophyta</taxon>
        <taxon>Magnoliopsida</taxon>
        <taxon>eudicotyledons</taxon>
        <taxon>Gunneridae</taxon>
        <taxon>Pentapetalae</taxon>
        <taxon>rosids</taxon>
        <taxon>malvids</taxon>
        <taxon>Sapindales</taxon>
        <taxon>Sapindaceae</taxon>
        <taxon>Hippocastanoideae</taxon>
        <taxon>Acereae</taxon>
        <taxon>Dipteronia</taxon>
    </lineage>
</organism>
<dbReference type="Pfam" id="PF13966">
    <property type="entry name" value="zf-RVT"/>
    <property type="match status" value="1"/>
</dbReference>
<dbReference type="GO" id="GO:0003676">
    <property type="term" value="F:nucleic acid binding"/>
    <property type="evidence" value="ECO:0007669"/>
    <property type="project" value="InterPro"/>
</dbReference>
<feature type="domain" description="RNase H type-1" evidence="1">
    <location>
        <begin position="580"/>
        <end position="633"/>
    </location>
</feature>
<dbReference type="PANTHER" id="PTHR47723">
    <property type="entry name" value="OS05G0353850 PROTEIN"/>
    <property type="match status" value="1"/>
</dbReference>
<sequence>MICVWNVRNAGRQGFPRIIADLRSVYQFDILAILEPRISGLKASNIIKKLGFSNRFVIEAEGFSGGLWLLWNNSNFRIQFIAKSKQRITVLVNDYKYIKKRNKLEGLKKDDGSWVEDIDEMKKEAVIYFLKLFEEKQSSWNYSQLPSMFPGLESCDVEMLNSSISEQDIKQSLFHIGIEGQINKLIMSCVSSVQYKVILNAEVSDTFRPKSGIRQGQQVSFPKSRIYCSKNVSNTSAKTIADICSSSITKNLRKYLGVPLLNKDFLWGHTTNSKKLHLVNWDTICLHKCKEGLGIKKSKLMNQALLAKAGWCLYHDESGLWGKLLKHKYIKKHGSGFLEHKNDNGCSSTWIGFTFGAKLLLEGLTWRVGDGSKIAFWTNYWLPDTSKLQSYATLLLFDSQISEKLLTNDHRAVRGLTMDTTCNRCKEGCENLDHVFRGCSVSLKIWEDICKGITKLDLFHLDWSDWLFQNLKCSSPILGKIPGYLLFAVALWFIWKWRCKDVFEPNFESLVYAGKVIMNFVEDWFKTNSESDSKNEMKNCYIARSPPEIEWIKLNVDGSLNPELGTISAGGVIRNHMKYSQTSVSLLNDITSRHHPIYSIIHSCKALMDNNWKCSIQHVYREGNRVADGLAKLSHSLDMGITVFDDPPLQVLDALEDDFKGLAVARLVSFC</sequence>
<dbReference type="InterPro" id="IPR012337">
    <property type="entry name" value="RNaseH-like_sf"/>
</dbReference>
<feature type="domain" description="Reverse transcriptase zinc-binding" evidence="2">
    <location>
        <begin position="400"/>
        <end position="446"/>
    </location>
</feature>
<evidence type="ECO:0000259" key="2">
    <source>
        <dbReference type="Pfam" id="PF13966"/>
    </source>
</evidence>
<dbReference type="InterPro" id="IPR002156">
    <property type="entry name" value="RNaseH_domain"/>
</dbReference>
<dbReference type="EMBL" id="JANJYJ010000001">
    <property type="protein sequence ID" value="KAK3230163.1"/>
    <property type="molecule type" value="Genomic_DNA"/>
</dbReference>
<accession>A0AAE0B5X4</accession>
<keyword evidence="4" id="KW-1185">Reference proteome</keyword>
<dbReference type="CDD" id="cd06222">
    <property type="entry name" value="RNase_H_like"/>
    <property type="match status" value="1"/>
</dbReference>
<name>A0AAE0B5X4_9ROSI</name>
<evidence type="ECO:0000259" key="1">
    <source>
        <dbReference type="Pfam" id="PF13456"/>
    </source>
</evidence>
<evidence type="ECO:0000313" key="3">
    <source>
        <dbReference type="EMBL" id="KAK3230163.1"/>
    </source>
</evidence>